<proteinExistence type="predicted"/>
<comment type="caution">
    <text evidence="1">The sequence shown here is derived from an EMBL/GenBank/DDBJ whole genome shotgun (WGS) entry which is preliminary data.</text>
</comment>
<protein>
    <submittedName>
        <fullName evidence="1">Uncharacterized protein</fullName>
    </submittedName>
</protein>
<evidence type="ECO:0000313" key="1">
    <source>
        <dbReference type="EMBL" id="GAI69818.1"/>
    </source>
</evidence>
<accession>X1QNJ0</accession>
<dbReference type="AlphaFoldDB" id="X1QNJ0"/>
<sequence length="43" mass="5305">QFEEGGLMMEELAIMDELEAKYRSDEWTKYGRWSPVKEYWRSE</sequence>
<dbReference type="EMBL" id="BARW01003669">
    <property type="protein sequence ID" value="GAI69818.1"/>
    <property type="molecule type" value="Genomic_DNA"/>
</dbReference>
<name>X1QNJ0_9ZZZZ</name>
<reference evidence="1" key="1">
    <citation type="journal article" date="2014" name="Front. Microbiol.">
        <title>High frequency of phylogenetically diverse reductive dehalogenase-homologous genes in deep subseafloor sedimentary metagenomes.</title>
        <authorList>
            <person name="Kawai M."/>
            <person name="Futagami T."/>
            <person name="Toyoda A."/>
            <person name="Takaki Y."/>
            <person name="Nishi S."/>
            <person name="Hori S."/>
            <person name="Arai W."/>
            <person name="Tsubouchi T."/>
            <person name="Morono Y."/>
            <person name="Uchiyama I."/>
            <person name="Ito T."/>
            <person name="Fujiyama A."/>
            <person name="Inagaki F."/>
            <person name="Takami H."/>
        </authorList>
    </citation>
    <scope>NUCLEOTIDE SEQUENCE</scope>
    <source>
        <strain evidence="1">Expedition CK06-06</strain>
    </source>
</reference>
<organism evidence="1">
    <name type="scientific">marine sediment metagenome</name>
    <dbReference type="NCBI Taxonomy" id="412755"/>
    <lineage>
        <taxon>unclassified sequences</taxon>
        <taxon>metagenomes</taxon>
        <taxon>ecological metagenomes</taxon>
    </lineage>
</organism>
<feature type="non-terminal residue" evidence="1">
    <location>
        <position position="1"/>
    </location>
</feature>
<gene>
    <name evidence="1" type="ORF">S12H4_09162</name>
</gene>